<dbReference type="Pfam" id="PF04023">
    <property type="entry name" value="FeoA"/>
    <property type="match status" value="1"/>
</dbReference>
<organism evidence="15 16">
    <name type="scientific">Georgenia alba</name>
    <dbReference type="NCBI Taxonomy" id="2233858"/>
    <lineage>
        <taxon>Bacteria</taxon>
        <taxon>Bacillati</taxon>
        <taxon>Actinomycetota</taxon>
        <taxon>Actinomycetes</taxon>
        <taxon>Micrococcales</taxon>
        <taxon>Bogoriellaceae</taxon>
        <taxon>Georgenia</taxon>
    </lineage>
</organism>
<dbReference type="Gene3D" id="2.30.30.90">
    <property type="match status" value="1"/>
</dbReference>
<evidence type="ECO:0000256" key="10">
    <source>
        <dbReference type="ARBA" id="ARBA00023163"/>
    </source>
</evidence>
<sequence>MGAVVTELTSATQDYLKVVWSAQEWSAEPVTTTLLARRMGYSPSTVSEAVKKLTGQGLLTHARYGAIELTEAGRGAALSMVRRHRIIETFLVEELGYGWDEVHDEAEVLEHAVSDRLVDALDDRLGHPRRDPHGDPIPRRDGTVPSPAARQLHLSGGGERVRVARISDTDPQVLRYFADLGVALDTELDVVERRDFAGTLSVRVGGSERPVELGLAAAEAVWVTTS</sequence>
<feature type="domain" description="HTH dtxR-type" evidence="14">
    <location>
        <begin position="8"/>
        <end position="70"/>
    </location>
</feature>
<comment type="caution">
    <text evidence="15">The sequence shown here is derived from an EMBL/GenBank/DDBJ whole genome shotgun (WGS) entry which is preliminary data.</text>
</comment>
<keyword evidence="10" id="KW-0804">Transcription</keyword>
<evidence type="ECO:0000256" key="13">
    <source>
        <dbReference type="SAM" id="MobiDB-lite"/>
    </source>
</evidence>
<evidence type="ECO:0000256" key="8">
    <source>
        <dbReference type="ARBA" id="ARBA00023125"/>
    </source>
</evidence>
<dbReference type="PANTHER" id="PTHR33238:SF11">
    <property type="entry name" value="TRANSCRIPTIONAL REGULATOR MNTR"/>
    <property type="match status" value="1"/>
</dbReference>
<dbReference type="SMART" id="SM00529">
    <property type="entry name" value="HTH_DTXR"/>
    <property type="match status" value="1"/>
</dbReference>
<evidence type="ECO:0000256" key="7">
    <source>
        <dbReference type="ARBA" id="ARBA00023015"/>
    </source>
</evidence>
<evidence type="ECO:0000256" key="6">
    <source>
        <dbReference type="ARBA" id="ARBA00023004"/>
    </source>
</evidence>
<evidence type="ECO:0000256" key="12">
    <source>
        <dbReference type="ARBA" id="ARBA00032593"/>
    </source>
</evidence>
<dbReference type="SMART" id="SM00899">
    <property type="entry name" value="FeoA"/>
    <property type="match status" value="1"/>
</dbReference>
<keyword evidence="6" id="KW-0408">Iron</keyword>
<dbReference type="Pfam" id="PF01325">
    <property type="entry name" value="Fe_dep_repress"/>
    <property type="match status" value="1"/>
</dbReference>
<dbReference type="Gene3D" id="1.10.10.10">
    <property type="entry name" value="Winged helix-like DNA-binding domain superfamily/Winged helix DNA-binding domain"/>
    <property type="match status" value="1"/>
</dbReference>
<dbReference type="InterPro" id="IPR036390">
    <property type="entry name" value="WH_DNA-bd_sf"/>
</dbReference>
<dbReference type="RefSeq" id="WP_382392603.1">
    <property type="nucleotide sequence ID" value="NZ_JBHTCQ010000001.1"/>
</dbReference>
<feature type="compositionally biased region" description="Basic and acidic residues" evidence="13">
    <location>
        <begin position="123"/>
        <end position="142"/>
    </location>
</feature>
<keyword evidence="4" id="KW-0963">Cytoplasm</keyword>
<name>A0ABW2Q8R4_9MICO</name>
<keyword evidence="11" id="KW-0464">Manganese</keyword>
<protein>
    <recommendedName>
        <fullName evidence="12">Manganese transport regulator</fullName>
    </recommendedName>
</protein>
<dbReference type="PANTHER" id="PTHR33238">
    <property type="entry name" value="IRON (METAL) DEPENDENT REPRESSOR, DTXR FAMILY"/>
    <property type="match status" value="1"/>
</dbReference>
<dbReference type="InterPro" id="IPR050536">
    <property type="entry name" value="DtxR_MntR_Metal-Reg"/>
</dbReference>
<proteinExistence type="inferred from homology"/>
<dbReference type="EMBL" id="JBHTCQ010000001">
    <property type="protein sequence ID" value="MFC7404833.1"/>
    <property type="molecule type" value="Genomic_DNA"/>
</dbReference>
<keyword evidence="8" id="KW-0238">DNA-binding</keyword>
<evidence type="ECO:0000256" key="9">
    <source>
        <dbReference type="ARBA" id="ARBA00023159"/>
    </source>
</evidence>
<dbReference type="InterPro" id="IPR036421">
    <property type="entry name" value="Fe_dep_repressor_sf"/>
</dbReference>
<dbReference type="InterPro" id="IPR022689">
    <property type="entry name" value="Iron_dep_repressor"/>
</dbReference>
<dbReference type="InterPro" id="IPR036388">
    <property type="entry name" value="WH-like_DNA-bd_sf"/>
</dbReference>
<keyword evidence="7" id="KW-0805">Transcription regulation</keyword>
<dbReference type="Gene3D" id="1.10.60.10">
    <property type="entry name" value="Iron dependent repressor, metal binding and dimerisation domain"/>
    <property type="match status" value="1"/>
</dbReference>
<dbReference type="SUPFAM" id="SSF50037">
    <property type="entry name" value="C-terminal domain of transcriptional repressors"/>
    <property type="match status" value="1"/>
</dbReference>
<evidence type="ECO:0000313" key="15">
    <source>
        <dbReference type="EMBL" id="MFC7404833.1"/>
    </source>
</evidence>
<evidence type="ECO:0000256" key="1">
    <source>
        <dbReference type="ARBA" id="ARBA00004496"/>
    </source>
</evidence>
<dbReference type="SUPFAM" id="SSF46785">
    <property type="entry name" value="Winged helix' DNA-binding domain"/>
    <property type="match status" value="1"/>
</dbReference>
<dbReference type="PROSITE" id="PS50944">
    <property type="entry name" value="HTH_DTXR"/>
    <property type="match status" value="1"/>
</dbReference>
<reference evidence="16" key="1">
    <citation type="journal article" date="2019" name="Int. J. Syst. Evol. Microbiol.">
        <title>The Global Catalogue of Microorganisms (GCM) 10K type strain sequencing project: providing services to taxonomists for standard genome sequencing and annotation.</title>
        <authorList>
            <consortium name="The Broad Institute Genomics Platform"/>
            <consortium name="The Broad Institute Genome Sequencing Center for Infectious Disease"/>
            <person name="Wu L."/>
            <person name="Ma J."/>
        </authorList>
    </citation>
    <scope>NUCLEOTIDE SEQUENCE [LARGE SCALE GENOMIC DNA]</scope>
    <source>
        <strain evidence="16">JCM 1490</strain>
    </source>
</reference>
<evidence type="ECO:0000256" key="4">
    <source>
        <dbReference type="ARBA" id="ARBA00022490"/>
    </source>
</evidence>
<evidence type="ECO:0000256" key="3">
    <source>
        <dbReference type="ARBA" id="ARBA00011738"/>
    </source>
</evidence>
<dbReference type="InterPro" id="IPR007167">
    <property type="entry name" value="Fe-transptr_FeoA-like"/>
</dbReference>
<dbReference type="SUPFAM" id="SSF47979">
    <property type="entry name" value="Iron-dependent repressor protein, dimerization domain"/>
    <property type="match status" value="1"/>
</dbReference>
<dbReference type="InterPro" id="IPR008988">
    <property type="entry name" value="Transcriptional_repressor_C"/>
</dbReference>
<feature type="region of interest" description="Disordered" evidence="13">
    <location>
        <begin position="123"/>
        <end position="152"/>
    </location>
</feature>
<keyword evidence="5" id="KW-0678">Repressor</keyword>
<keyword evidence="16" id="KW-1185">Reference proteome</keyword>
<dbReference type="Pfam" id="PF02742">
    <property type="entry name" value="Fe_dep_repr_C"/>
    <property type="match status" value="1"/>
</dbReference>
<evidence type="ECO:0000313" key="16">
    <source>
        <dbReference type="Proteomes" id="UP001596455"/>
    </source>
</evidence>
<accession>A0ABW2Q8R4</accession>
<evidence type="ECO:0000256" key="2">
    <source>
        <dbReference type="ARBA" id="ARBA00007871"/>
    </source>
</evidence>
<comment type="similarity">
    <text evidence="2">Belongs to the DtxR/MntR family.</text>
</comment>
<dbReference type="InterPro" id="IPR001367">
    <property type="entry name" value="Fe_dep_repressor"/>
</dbReference>
<gene>
    <name evidence="15" type="ORF">ACFQQL_06905</name>
</gene>
<comment type="subunit">
    <text evidence="3">Homodimer.</text>
</comment>
<keyword evidence="9" id="KW-0010">Activator</keyword>
<dbReference type="InterPro" id="IPR038157">
    <property type="entry name" value="FeoA_core_dom"/>
</dbReference>
<dbReference type="InterPro" id="IPR022687">
    <property type="entry name" value="HTH_DTXR"/>
</dbReference>
<evidence type="ECO:0000259" key="14">
    <source>
        <dbReference type="PROSITE" id="PS50944"/>
    </source>
</evidence>
<dbReference type="Proteomes" id="UP001596455">
    <property type="component" value="Unassembled WGS sequence"/>
</dbReference>
<evidence type="ECO:0000256" key="5">
    <source>
        <dbReference type="ARBA" id="ARBA00022491"/>
    </source>
</evidence>
<evidence type="ECO:0000256" key="11">
    <source>
        <dbReference type="ARBA" id="ARBA00023211"/>
    </source>
</evidence>
<comment type="subcellular location">
    <subcellularLocation>
        <location evidence="1">Cytoplasm</location>
    </subcellularLocation>
</comment>